<feature type="signal peptide" evidence="1">
    <location>
        <begin position="1"/>
        <end position="23"/>
    </location>
</feature>
<dbReference type="EMBL" id="DLUI01000059">
    <property type="protein sequence ID" value="DAB38854.1"/>
    <property type="molecule type" value="Genomic_DNA"/>
</dbReference>
<protein>
    <recommendedName>
        <fullName evidence="4">Lipoprotein</fullName>
    </recommendedName>
</protein>
<sequence length="162" mass="18301">MVKRLKVFILLSALFIACTSSYAIEEGNAIFTTGSSEMMVYEENPISLEITSGQYEGCFVIGTVYPDHDRGYLKDAQISCVFDKNQHFNRQMKNIIINDLDKGGGIPMVHKEVSEATLKLLKSSCQNNLDEIACKAYIASPFGKYEVQQYTPITMYWENVEN</sequence>
<name>A0A2D3WMB9_9BACT</name>
<evidence type="ECO:0000313" key="2">
    <source>
        <dbReference type="EMBL" id="DAB38854.1"/>
    </source>
</evidence>
<dbReference type="AlphaFoldDB" id="A0A2D3WMB9"/>
<proteinExistence type="predicted"/>
<comment type="caution">
    <text evidence="2">The sequence shown here is derived from an EMBL/GenBank/DDBJ whole genome shotgun (WGS) entry which is preliminary data.</text>
</comment>
<dbReference type="Proteomes" id="UP000228859">
    <property type="component" value="Unassembled WGS sequence"/>
</dbReference>
<keyword evidence="1" id="KW-0732">Signal</keyword>
<dbReference type="RefSeq" id="WP_294896336.1">
    <property type="nucleotide sequence ID" value="NZ_DLUI01000059.1"/>
</dbReference>
<evidence type="ECO:0008006" key="4">
    <source>
        <dbReference type="Google" id="ProtNLM"/>
    </source>
</evidence>
<organism evidence="2 3">
    <name type="scientific">Sulfuricurvum kujiense</name>
    <dbReference type="NCBI Taxonomy" id="148813"/>
    <lineage>
        <taxon>Bacteria</taxon>
        <taxon>Pseudomonadati</taxon>
        <taxon>Campylobacterota</taxon>
        <taxon>Epsilonproteobacteria</taxon>
        <taxon>Campylobacterales</taxon>
        <taxon>Sulfurimonadaceae</taxon>
        <taxon>Sulfuricurvum</taxon>
    </lineage>
</organism>
<reference evidence="2 3" key="1">
    <citation type="journal article" date="2017" name="Front. Microbiol.">
        <title>Comparative Genomic Analysis of the Class Epsilonproteobacteria and Proposed Reclassification to Epsilonbacteraeota (phyl. nov.).</title>
        <authorList>
            <person name="Waite D.W."/>
            <person name="Vanwonterghem I."/>
            <person name="Rinke C."/>
            <person name="Parks D.H."/>
            <person name="Zhang Y."/>
            <person name="Takai K."/>
            <person name="Sievert S.M."/>
            <person name="Simon J."/>
            <person name="Campbell B.J."/>
            <person name="Hanson T.E."/>
            <person name="Woyke T."/>
            <person name="Klotz M.G."/>
            <person name="Hugenholtz P."/>
        </authorList>
    </citation>
    <scope>NUCLEOTIDE SEQUENCE [LARGE SCALE GENOMIC DNA]</scope>
    <source>
        <strain evidence="2">UBA12443</strain>
    </source>
</reference>
<accession>A0A2D3WMB9</accession>
<feature type="chain" id="PRO_5013709742" description="Lipoprotein" evidence="1">
    <location>
        <begin position="24"/>
        <end position="162"/>
    </location>
</feature>
<gene>
    <name evidence="2" type="ORF">CFH83_03830</name>
</gene>
<evidence type="ECO:0000313" key="3">
    <source>
        <dbReference type="Proteomes" id="UP000228859"/>
    </source>
</evidence>
<dbReference type="PROSITE" id="PS51257">
    <property type="entry name" value="PROKAR_LIPOPROTEIN"/>
    <property type="match status" value="1"/>
</dbReference>
<evidence type="ECO:0000256" key="1">
    <source>
        <dbReference type="SAM" id="SignalP"/>
    </source>
</evidence>